<dbReference type="CDD" id="cd10449">
    <property type="entry name" value="GIY-YIG_SLX1_like"/>
    <property type="match status" value="1"/>
</dbReference>
<evidence type="ECO:0000313" key="4">
    <source>
        <dbReference type="Proteomes" id="UP000002725"/>
    </source>
</evidence>
<dbReference type="SUPFAM" id="SSF82771">
    <property type="entry name" value="GIY-YIG endonuclease"/>
    <property type="match status" value="1"/>
</dbReference>
<name>B4S3P4_PROA2</name>
<protein>
    <submittedName>
        <fullName evidence="3">Excinuclease ABC, C subunit domain protein</fullName>
    </submittedName>
</protein>
<dbReference type="HOGENOM" id="CLU_135650_6_0_10"/>
<reference evidence="3" key="1">
    <citation type="submission" date="2008-06" db="EMBL/GenBank/DDBJ databases">
        <title>Complete sequence of chromosome of Prosthecochloris aestuarii DSM 271.</title>
        <authorList>
            <consortium name="US DOE Joint Genome Institute"/>
            <person name="Lucas S."/>
            <person name="Copeland A."/>
            <person name="Lapidus A."/>
            <person name="Glavina del Rio T."/>
            <person name="Dalin E."/>
            <person name="Tice H."/>
            <person name="Bruce D."/>
            <person name="Goodwin L."/>
            <person name="Pitluck S."/>
            <person name="Schmutz J."/>
            <person name="Larimer F."/>
            <person name="Land M."/>
            <person name="Hauser L."/>
            <person name="Kyrpides N."/>
            <person name="Anderson I."/>
            <person name="Liu Z."/>
            <person name="Li T."/>
            <person name="Zhao F."/>
            <person name="Overmann J."/>
            <person name="Bryant D.A."/>
            <person name="Richardson P."/>
        </authorList>
    </citation>
    <scope>NUCLEOTIDE SEQUENCE [LARGE SCALE GENOMIC DNA]</scope>
    <source>
        <strain evidence="3">DSM 271</strain>
    </source>
</reference>
<dbReference type="InterPro" id="IPR050190">
    <property type="entry name" value="UPF0213_domain"/>
</dbReference>
<gene>
    <name evidence="3" type="ordered locus">Paes_0181</name>
</gene>
<dbReference type="EMBL" id="CP001108">
    <property type="protein sequence ID" value="ACF45240.1"/>
    <property type="molecule type" value="Genomic_DNA"/>
</dbReference>
<dbReference type="RefSeq" id="WP_012504777.1">
    <property type="nucleotide sequence ID" value="NC_011059.1"/>
</dbReference>
<dbReference type="Proteomes" id="UP000002725">
    <property type="component" value="Chromosome"/>
</dbReference>
<dbReference type="PANTHER" id="PTHR34477">
    <property type="entry name" value="UPF0213 PROTEIN YHBQ"/>
    <property type="match status" value="1"/>
</dbReference>
<dbReference type="Gene3D" id="3.40.1440.10">
    <property type="entry name" value="GIY-YIG endonuclease"/>
    <property type="match status" value="1"/>
</dbReference>
<dbReference type="STRING" id="290512.Paes_0181"/>
<comment type="similarity">
    <text evidence="1">Belongs to the UPF0213 family.</text>
</comment>
<proteinExistence type="inferred from homology"/>
<evidence type="ECO:0000313" key="3">
    <source>
        <dbReference type="EMBL" id="ACF45240.1"/>
    </source>
</evidence>
<dbReference type="InterPro" id="IPR035901">
    <property type="entry name" value="GIY-YIG_endonuc_sf"/>
</dbReference>
<dbReference type="PROSITE" id="PS50164">
    <property type="entry name" value="GIY_YIG"/>
    <property type="match status" value="1"/>
</dbReference>
<sequence>MLTLYSSFKTIGRYYIGISNNPERRLEFHNSKEKGFTSRYRPWKLVYTHHFLSRQEAQQAERRIKQWKSRTMIEKVISGEIVV</sequence>
<dbReference type="PANTHER" id="PTHR34477:SF1">
    <property type="entry name" value="UPF0213 PROTEIN YHBQ"/>
    <property type="match status" value="1"/>
</dbReference>
<dbReference type="InterPro" id="IPR000305">
    <property type="entry name" value="GIY-YIG_endonuc"/>
</dbReference>
<dbReference type="AlphaFoldDB" id="B4S3P4"/>
<dbReference type="KEGG" id="paa:Paes_0181"/>
<organism evidence="3 4">
    <name type="scientific">Prosthecochloris aestuarii (strain DSM 271 / SK 413)</name>
    <dbReference type="NCBI Taxonomy" id="290512"/>
    <lineage>
        <taxon>Bacteria</taxon>
        <taxon>Pseudomonadati</taxon>
        <taxon>Chlorobiota</taxon>
        <taxon>Chlorobiia</taxon>
        <taxon>Chlorobiales</taxon>
        <taxon>Chlorobiaceae</taxon>
        <taxon>Prosthecochloris</taxon>
    </lineage>
</organism>
<dbReference type="Pfam" id="PF01541">
    <property type="entry name" value="GIY-YIG"/>
    <property type="match status" value="1"/>
</dbReference>
<keyword evidence="4" id="KW-1185">Reference proteome</keyword>
<dbReference type="eggNOG" id="COG2827">
    <property type="taxonomic scope" value="Bacteria"/>
</dbReference>
<accession>B4S3P4</accession>
<feature type="domain" description="GIY-YIG" evidence="2">
    <location>
        <begin position="1"/>
        <end position="75"/>
    </location>
</feature>
<evidence type="ECO:0000259" key="2">
    <source>
        <dbReference type="PROSITE" id="PS50164"/>
    </source>
</evidence>
<evidence type="ECO:0000256" key="1">
    <source>
        <dbReference type="ARBA" id="ARBA00007435"/>
    </source>
</evidence>